<dbReference type="InParanoid" id="A0A316VC57"/>
<proteinExistence type="predicted"/>
<name>A0A316VC57_9BASI</name>
<sequence length="152" mass="17329">MTPTYSRAFTTFAIYLIMTAAFGTGQNLQERAELPDLNDFPLEHGFAEHPAIHEQKPLEQGPDRKKRSPRPRVTRTKPISTVSKPTVTTSETNCEHSKSCEHWKNLSTQLKNRIRAKLWRDSLVSILAEIFDCQTNEMMTFLRTFSAGKSST</sequence>
<accession>A0A316VC57</accession>
<dbReference type="GeneID" id="37024381"/>
<feature type="compositionally biased region" description="Polar residues" evidence="1">
    <location>
        <begin position="77"/>
        <end position="91"/>
    </location>
</feature>
<protein>
    <submittedName>
        <fullName evidence="3">Uncharacterized protein</fullName>
    </submittedName>
</protein>
<keyword evidence="4" id="KW-1185">Reference proteome</keyword>
<keyword evidence="2" id="KW-0732">Signal</keyword>
<evidence type="ECO:0000313" key="4">
    <source>
        <dbReference type="Proteomes" id="UP000245771"/>
    </source>
</evidence>
<organism evidence="3 4">
    <name type="scientific">Meira miltonrushii</name>
    <dbReference type="NCBI Taxonomy" id="1280837"/>
    <lineage>
        <taxon>Eukaryota</taxon>
        <taxon>Fungi</taxon>
        <taxon>Dikarya</taxon>
        <taxon>Basidiomycota</taxon>
        <taxon>Ustilaginomycotina</taxon>
        <taxon>Exobasidiomycetes</taxon>
        <taxon>Exobasidiales</taxon>
        <taxon>Brachybasidiaceae</taxon>
        <taxon>Meira</taxon>
    </lineage>
</organism>
<feature type="compositionally biased region" description="Basic residues" evidence="1">
    <location>
        <begin position="64"/>
        <end position="75"/>
    </location>
</feature>
<gene>
    <name evidence="3" type="ORF">FA14DRAFT_63325</name>
</gene>
<feature type="compositionally biased region" description="Basic and acidic residues" evidence="1">
    <location>
        <begin position="49"/>
        <end position="63"/>
    </location>
</feature>
<dbReference type="AlphaFoldDB" id="A0A316VC57"/>
<feature type="region of interest" description="Disordered" evidence="1">
    <location>
        <begin position="49"/>
        <end position="91"/>
    </location>
</feature>
<feature type="signal peptide" evidence="2">
    <location>
        <begin position="1"/>
        <end position="25"/>
    </location>
</feature>
<feature type="chain" id="PRO_5016248469" evidence="2">
    <location>
        <begin position="26"/>
        <end position="152"/>
    </location>
</feature>
<evidence type="ECO:0000313" key="3">
    <source>
        <dbReference type="EMBL" id="PWN33561.1"/>
    </source>
</evidence>
<reference evidence="3 4" key="1">
    <citation type="journal article" date="2018" name="Mol. Biol. Evol.">
        <title>Broad Genomic Sampling Reveals a Smut Pathogenic Ancestry of the Fungal Clade Ustilaginomycotina.</title>
        <authorList>
            <person name="Kijpornyongpan T."/>
            <person name="Mondo S.J."/>
            <person name="Barry K."/>
            <person name="Sandor L."/>
            <person name="Lee J."/>
            <person name="Lipzen A."/>
            <person name="Pangilinan J."/>
            <person name="LaButti K."/>
            <person name="Hainaut M."/>
            <person name="Henrissat B."/>
            <person name="Grigoriev I.V."/>
            <person name="Spatafora J.W."/>
            <person name="Aime M.C."/>
        </authorList>
    </citation>
    <scope>NUCLEOTIDE SEQUENCE [LARGE SCALE GENOMIC DNA]</scope>
    <source>
        <strain evidence="3 4">MCA 3882</strain>
    </source>
</reference>
<evidence type="ECO:0000256" key="2">
    <source>
        <dbReference type="SAM" id="SignalP"/>
    </source>
</evidence>
<dbReference type="RefSeq" id="XP_025353863.1">
    <property type="nucleotide sequence ID" value="XM_025502600.1"/>
</dbReference>
<dbReference type="EMBL" id="KZ819604">
    <property type="protein sequence ID" value="PWN33561.1"/>
    <property type="molecule type" value="Genomic_DNA"/>
</dbReference>
<dbReference type="Proteomes" id="UP000245771">
    <property type="component" value="Unassembled WGS sequence"/>
</dbReference>
<evidence type="ECO:0000256" key="1">
    <source>
        <dbReference type="SAM" id="MobiDB-lite"/>
    </source>
</evidence>